<evidence type="ECO:0000259" key="9">
    <source>
        <dbReference type="PROSITE" id="PS50928"/>
    </source>
</evidence>
<evidence type="ECO:0000256" key="6">
    <source>
        <dbReference type="ARBA" id="ARBA00023136"/>
    </source>
</evidence>
<evidence type="ECO:0000313" key="10">
    <source>
        <dbReference type="EMBL" id="MCO6045587.1"/>
    </source>
</evidence>
<dbReference type="GO" id="GO:0005886">
    <property type="term" value="C:plasma membrane"/>
    <property type="evidence" value="ECO:0007669"/>
    <property type="project" value="UniProtKB-SubCell"/>
</dbReference>
<feature type="transmembrane region" description="Helical" evidence="7">
    <location>
        <begin position="367"/>
        <end position="390"/>
    </location>
</feature>
<evidence type="ECO:0000256" key="1">
    <source>
        <dbReference type="ARBA" id="ARBA00004651"/>
    </source>
</evidence>
<sequence length="554" mass="61363">MLGLWIILILACLVGAAAWAGKHRTVKAIDVAGLNFLTPIVRLCYGEEPEKQLKDIGRFIVVPVIAILLFLGAWHVVSEKIQTKSGKLPNPRDTLHAAKAINDFHYRENDKQAAFNLNGEERAQELERVEQRLEELKPLEAEVNKNVAAAKEAAKERLATKVAPLQEELDTLTAKFKDAKKQRDDELASLASQAAVGDEDAKNAFVGKVRAYRQLASDERDRLRDLRTEINDMRAEKDPEEQRALAEQTAIAEERQYLGKMQDQLTDSNRYEKVDEENAKLQEARETLYAADSATILKAATKVAQTEDRIDRIEESGYAKPATLPYQVKRSVLCVFVGFLIGSAIAIPLGVLCGLSKTFMAAMTPFIAIFKPVSPIVWLPIALIVASAFIPDPDKHWFTQWLWELPLLGEYKINPAFIASAVTVALCSLWATMVNTAFGVAAVDKDHINVARVLRLGFWSRLFKIVLPSALPLAFAGLRISLGVGWMVLIAAELLSSSEGIGKYIWDQFNNGASDSFANMVFVVFVVGIIGLVLDRMMIVFQRLVSFDGAPTAI</sequence>
<keyword evidence="4 7" id="KW-0812">Transmembrane</keyword>
<feature type="transmembrane region" description="Helical" evidence="7">
    <location>
        <begin position="335"/>
        <end position="355"/>
    </location>
</feature>
<dbReference type="EMBL" id="JAMXLR010000058">
    <property type="protein sequence ID" value="MCO6045587.1"/>
    <property type="molecule type" value="Genomic_DNA"/>
</dbReference>
<feature type="domain" description="ABC transmembrane type-1" evidence="9">
    <location>
        <begin position="328"/>
        <end position="538"/>
    </location>
</feature>
<dbReference type="RefSeq" id="WP_252853703.1">
    <property type="nucleotide sequence ID" value="NZ_JAMXLR010000058.1"/>
</dbReference>
<dbReference type="Proteomes" id="UP001155241">
    <property type="component" value="Unassembled WGS sequence"/>
</dbReference>
<comment type="subcellular location">
    <subcellularLocation>
        <location evidence="1 7">Cell membrane</location>
        <topology evidence="1 7">Multi-pass membrane protein</topology>
    </subcellularLocation>
</comment>
<dbReference type="PROSITE" id="PS50928">
    <property type="entry name" value="ABC_TM1"/>
    <property type="match status" value="1"/>
</dbReference>
<evidence type="ECO:0000313" key="11">
    <source>
        <dbReference type="Proteomes" id="UP001155241"/>
    </source>
</evidence>
<comment type="caution">
    <text evidence="10">The sequence shown here is derived from an EMBL/GenBank/DDBJ whole genome shotgun (WGS) entry which is preliminary data.</text>
</comment>
<keyword evidence="11" id="KW-1185">Reference proteome</keyword>
<proteinExistence type="inferred from homology"/>
<dbReference type="Gene3D" id="1.10.3720.10">
    <property type="entry name" value="MetI-like"/>
    <property type="match status" value="1"/>
</dbReference>
<keyword evidence="6 7" id="KW-0472">Membrane</keyword>
<dbReference type="GO" id="GO:0055085">
    <property type="term" value="P:transmembrane transport"/>
    <property type="evidence" value="ECO:0007669"/>
    <property type="project" value="InterPro"/>
</dbReference>
<feature type="coiled-coil region" evidence="8">
    <location>
        <begin position="271"/>
        <end position="316"/>
    </location>
</feature>
<dbReference type="Pfam" id="PF00528">
    <property type="entry name" value="BPD_transp_1"/>
    <property type="match status" value="1"/>
</dbReference>
<accession>A0A9X2FAX1</accession>
<keyword evidence="2 7" id="KW-0813">Transport</keyword>
<dbReference type="InterPro" id="IPR035906">
    <property type="entry name" value="MetI-like_sf"/>
</dbReference>
<dbReference type="CDD" id="cd06261">
    <property type="entry name" value="TM_PBP2"/>
    <property type="match status" value="1"/>
</dbReference>
<organism evidence="10 11">
    <name type="scientific">Aeoliella straminimaris</name>
    <dbReference type="NCBI Taxonomy" id="2954799"/>
    <lineage>
        <taxon>Bacteria</taxon>
        <taxon>Pseudomonadati</taxon>
        <taxon>Planctomycetota</taxon>
        <taxon>Planctomycetia</taxon>
        <taxon>Pirellulales</taxon>
        <taxon>Lacipirellulaceae</taxon>
        <taxon>Aeoliella</taxon>
    </lineage>
</organism>
<feature type="transmembrane region" description="Helical" evidence="7">
    <location>
        <begin position="462"/>
        <end position="489"/>
    </location>
</feature>
<feature type="transmembrane region" description="Helical" evidence="7">
    <location>
        <begin position="516"/>
        <end position="534"/>
    </location>
</feature>
<keyword evidence="3" id="KW-1003">Cell membrane</keyword>
<evidence type="ECO:0000256" key="8">
    <source>
        <dbReference type="SAM" id="Coils"/>
    </source>
</evidence>
<name>A0A9X2FAX1_9BACT</name>
<evidence type="ECO:0000256" key="4">
    <source>
        <dbReference type="ARBA" id="ARBA00022692"/>
    </source>
</evidence>
<dbReference type="SUPFAM" id="SSF161098">
    <property type="entry name" value="MetI-like"/>
    <property type="match status" value="1"/>
</dbReference>
<evidence type="ECO:0000256" key="7">
    <source>
        <dbReference type="RuleBase" id="RU363032"/>
    </source>
</evidence>
<dbReference type="PANTHER" id="PTHR30151">
    <property type="entry name" value="ALKANE SULFONATE ABC TRANSPORTER-RELATED, MEMBRANE SUBUNIT"/>
    <property type="match status" value="1"/>
</dbReference>
<feature type="coiled-coil region" evidence="8">
    <location>
        <begin position="209"/>
        <end position="243"/>
    </location>
</feature>
<gene>
    <name evidence="10" type="ORF">NG895_16940</name>
</gene>
<keyword evidence="5 7" id="KW-1133">Transmembrane helix</keyword>
<feature type="transmembrane region" description="Helical" evidence="7">
    <location>
        <begin position="416"/>
        <end position="441"/>
    </location>
</feature>
<keyword evidence="8" id="KW-0175">Coiled coil</keyword>
<evidence type="ECO:0000256" key="3">
    <source>
        <dbReference type="ARBA" id="ARBA00022475"/>
    </source>
</evidence>
<dbReference type="InterPro" id="IPR000515">
    <property type="entry name" value="MetI-like"/>
</dbReference>
<protein>
    <submittedName>
        <fullName evidence="10">ABC transporter permease subunit</fullName>
    </submittedName>
</protein>
<dbReference type="AlphaFoldDB" id="A0A9X2FAX1"/>
<comment type="similarity">
    <text evidence="7">Belongs to the binding-protein-dependent transport system permease family.</text>
</comment>
<feature type="transmembrane region" description="Helical" evidence="7">
    <location>
        <begin position="57"/>
        <end position="77"/>
    </location>
</feature>
<reference evidence="10" key="1">
    <citation type="submission" date="2022-06" db="EMBL/GenBank/DDBJ databases">
        <title>Aeoliella straminimaris, a novel planctomycete from sediments.</title>
        <authorList>
            <person name="Vitorino I.R."/>
            <person name="Lage O.M."/>
        </authorList>
    </citation>
    <scope>NUCLEOTIDE SEQUENCE</scope>
    <source>
        <strain evidence="10">ICT_H6.2</strain>
    </source>
</reference>
<evidence type="ECO:0000256" key="5">
    <source>
        <dbReference type="ARBA" id="ARBA00022989"/>
    </source>
</evidence>
<dbReference type="PANTHER" id="PTHR30151:SF7">
    <property type="entry name" value="NITRATE IMPORT PERMEASE PROTEIN NRTB"/>
    <property type="match status" value="1"/>
</dbReference>
<evidence type="ECO:0000256" key="2">
    <source>
        <dbReference type="ARBA" id="ARBA00022448"/>
    </source>
</evidence>